<dbReference type="AlphaFoldDB" id="E9EF40"/>
<proteinExistence type="predicted"/>
<dbReference type="InParanoid" id="E9EF40"/>
<organism evidence="2">
    <name type="scientific">Metarhizium acridum (strain CQMa 102)</name>
    <dbReference type="NCBI Taxonomy" id="655827"/>
    <lineage>
        <taxon>Eukaryota</taxon>
        <taxon>Fungi</taxon>
        <taxon>Dikarya</taxon>
        <taxon>Ascomycota</taxon>
        <taxon>Pezizomycotina</taxon>
        <taxon>Sordariomycetes</taxon>
        <taxon>Hypocreomycetidae</taxon>
        <taxon>Hypocreales</taxon>
        <taxon>Clavicipitaceae</taxon>
        <taxon>Metarhizium</taxon>
    </lineage>
</organism>
<dbReference type="Proteomes" id="UP000002499">
    <property type="component" value="Unassembled WGS sequence"/>
</dbReference>
<dbReference type="eggNOG" id="ENOG502T1F7">
    <property type="taxonomic scope" value="Eukaryota"/>
</dbReference>
<protein>
    <submittedName>
        <fullName evidence="1">Uncharacterized protein</fullName>
    </submittedName>
</protein>
<dbReference type="OMA" id="NEWFASP"/>
<dbReference type="EMBL" id="GL698576">
    <property type="protein sequence ID" value="EFY85485.1"/>
    <property type="molecule type" value="Genomic_DNA"/>
</dbReference>
<sequence>MISPRGSTQPFQMYAYGPGIGGLSIFSSGGNAFIGDYQSTNQSQAAPVIITPAHTGVKNGSWIGNPNTTRPVNSIDPPTWSNREFAIPGPESSSNQVGFVTAVNDTSNTITSGFRFYGNVILLLTSDGKWESLWSAVPTAIDDVYLLQWNVTDGEDSNQVPLVLKRTPPSNS</sequence>
<reference evidence="1 2" key="1">
    <citation type="journal article" date="2011" name="PLoS Genet.">
        <title>Genome sequencing and comparative transcriptomics of the model entomopathogenic fungi Metarhizium anisopliae and M. acridum.</title>
        <authorList>
            <person name="Gao Q."/>
            <person name="Jin K."/>
            <person name="Ying S.H."/>
            <person name="Zhang Y."/>
            <person name="Xiao G."/>
            <person name="Shang Y."/>
            <person name="Duan Z."/>
            <person name="Hu X."/>
            <person name="Xie X.Q."/>
            <person name="Zhou G."/>
            <person name="Peng G."/>
            <person name="Luo Z."/>
            <person name="Huang W."/>
            <person name="Wang B."/>
            <person name="Fang W."/>
            <person name="Wang S."/>
            <person name="Zhong Y."/>
            <person name="Ma L.J."/>
            <person name="St Leger R.J."/>
            <person name="Zhao G.P."/>
            <person name="Pei Y."/>
            <person name="Feng M.G."/>
            <person name="Xia Y."/>
            <person name="Wang C."/>
        </authorList>
    </citation>
    <scope>NUCLEOTIDE SEQUENCE [LARGE SCALE GENOMIC DNA]</scope>
    <source>
        <strain evidence="1 2">CQMa 102</strain>
    </source>
</reference>
<dbReference type="OrthoDB" id="5230873at2759"/>
<gene>
    <name evidence="1" type="ORF">MAC_08488</name>
</gene>
<name>E9EF40_METAQ</name>
<evidence type="ECO:0000313" key="1">
    <source>
        <dbReference type="EMBL" id="EFY85485.1"/>
    </source>
</evidence>
<dbReference type="HOGENOM" id="CLU_100635_0_0_1"/>
<evidence type="ECO:0000313" key="2">
    <source>
        <dbReference type="Proteomes" id="UP000002499"/>
    </source>
</evidence>
<accession>E9EF40</accession>
<keyword evidence="2" id="KW-1185">Reference proteome</keyword>